<comment type="caution">
    <text evidence="4">The sequence shown here is derived from an EMBL/GenBank/DDBJ whole genome shotgun (WGS) entry which is preliminary data.</text>
</comment>
<dbReference type="OrthoDB" id="236568at2"/>
<feature type="modified residue" description="4-aspartylphosphate" evidence="1">
    <location>
        <position position="56"/>
    </location>
</feature>
<gene>
    <name evidence="4" type="ORF">FHP29_15465</name>
</gene>
<feature type="domain" description="HTH LytTR-type" evidence="3">
    <location>
        <begin position="133"/>
        <end position="244"/>
    </location>
</feature>
<dbReference type="EMBL" id="VDMP01000025">
    <property type="protein sequence ID" value="TNM38623.1"/>
    <property type="molecule type" value="Genomic_DNA"/>
</dbReference>
<name>A0A5C4VRY5_9ACTN</name>
<dbReference type="InterPro" id="IPR001789">
    <property type="entry name" value="Sig_transdc_resp-reg_receiver"/>
</dbReference>
<dbReference type="InterPro" id="IPR046947">
    <property type="entry name" value="LytR-like"/>
</dbReference>
<dbReference type="Proteomes" id="UP000313231">
    <property type="component" value="Unassembled WGS sequence"/>
</dbReference>
<evidence type="ECO:0000259" key="3">
    <source>
        <dbReference type="PROSITE" id="PS50930"/>
    </source>
</evidence>
<dbReference type="InterPro" id="IPR007492">
    <property type="entry name" value="LytTR_DNA-bd_dom"/>
</dbReference>
<dbReference type="SMART" id="SM00850">
    <property type="entry name" value="LytTR"/>
    <property type="match status" value="1"/>
</dbReference>
<dbReference type="PANTHER" id="PTHR37299:SF1">
    <property type="entry name" value="STAGE 0 SPORULATION PROTEIN A HOMOLOG"/>
    <property type="match status" value="1"/>
</dbReference>
<organism evidence="4 5">
    <name type="scientific">Nocardioides albidus</name>
    <dbReference type="NCBI Taxonomy" id="1517589"/>
    <lineage>
        <taxon>Bacteria</taxon>
        <taxon>Bacillati</taxon>
        <taxon>Actinomycetota</taxon>
        <taxon>Actinomycetes</taxon>
        <taxon>Propionibacteriales</taxon>
        <taxon>Nocardioidaceae</taxon>
        <taxon>Nocardioides</taxon>
    </lineage>
</organism>
<sequence>MSGLRVLVVDDERPALDELSYLLDADERVGEVIACQSATDGLRILREREVDCVFLDIQMPGLTGLELAEVLGRFRRPPPVVFVTAHEQHAVDAFDLHAVDYVLKPVRPERLAEAVRRVLGAGAPQRDEPDSQIAVERGGVTRFVDRGDITHVEAQGDYARLHTASGEAYLVRVPLTTLEEEWAEAGFHRIHRSLLVALAHVTEVRSDAGRTSVVVGGATGDTEPSTELPVSRRHTRALRDVLVRRARAGS</sequence>
<feature type="domain" description="Response regulatory" evidence="2">
    <location>
        <begin position="5"/>
        <end position="119"/>
    </location>
</feature>
<dbReference type="SUPFAM" id="SSF52172">
    <property type="entry name" value="CheY-like"/>
    <property type="match status" value="1"/>
</dbReference>
<dbReference type="SMART" id="SM00448">
    <property type="entry name" value="REC"/>
    <property type="match status" value="1"/>
</dbReference>
<evidence type="ECO:0000259" key="2">
    <source>
        <dbReference type="PROSITE" id="PS50110"/>
    </source>
</evidence>
<reference evidence="4 5" key="1">
    <citation type="journal article" date="2016" name="Int. J. Syst. Evol. Microbiol.">
        <title>Nocardioides albidus sp. nov., an actinobacterium isolated from garden soil.</title>
        <authorList>
            <person name="Singh H."/>
            <person name="Du J."/>
            <person name="Trinh H."/>
            <person name="Won K."/>
            <person name="Yang J.E."/>
            <person name="Yin C."/>
            <person name="Kook M."/>
            <person name="Yi T.H."/>
        </authorList>
    </citation>
    <scope>NUCLEOTIDE SEQUENCE [LARGE SCALE GENOMIC DNA]</scope>
    <source>
        <strain evidence="4 5">CCTCC AB 2015297</strain>
    </source>
</reference>
<accession>A0A5C4VRY5</accession>
<dbReference type="AlphaFoldDB" id="A0A5C4VRY5"/>
<dbReference type="PROSITE" id="PS50110">
    <property type="entry name" value="RESPONSE_REGULATORY"/>
    <property type="match status" value="1"/>
</dbReference>
<dbReference type="Pfam" id="PF00072">
    <property type="entry name" value="Response_reg"/>
    <property type="match status" value="1"/>
</dbReference>
<evidence type="ECO:0000313" key="4">
    <source>
        <dbReference type="EMBL" id="TNM38623.1"/>
    </source>
</evidence>
<dbReference type="PANTHER" id="PTHR37299">
    <property type="entry name" value="TRANSCRIPTIONAL REGULATOR-RELATED"/>
    <property type="match status" value="1"/>
</dbReference>
<dbReference type="InterPro" id="IPR011006">
    <property type="entry name" value="CheY-like_superfamily"/>
</dbReference>
<dbReference type="GO" id="GO:0000156">
    <property type="term" value="F:phosphorelay response regulator activity"/>
    <property type="evidence" value="ECO:0007669"/>
    <property type="project" value="InterPro"/>
</dbReference>
<dbReference type="Pfam" id="PF04397">
    <property type="entry name" value="LytTR"/>
    <property type="match status" value="1"/>
</dbReference>
<evidence type="ECO:0000313" key="5">
    <source>
        <dbReference type="Proteomes" id="UP000313231"/>
    </source>
</evidence>
<dbReference type="GO" id="GO:0003677">
    <property type="term" value="F:DNA binding"/>
    <property type="evidence" value="ECO:0007669"/>
    <property type="project" value="InterPro"/>
</dbReference>
<dbReference type="PROSITE" id="PS50930">
    <property type="entry name" value="HTH_LYTTR"/>
    <property type="match status" value="1"/>
</dbReference>
<protein>
    <submittedName>
        <fullName evidence="4">Response regulator transcription factor</fullName>
    </submittedName>
</protein>
<dbReference type="Gene3D" id="3.40.50.2300">
    <property type="match status" value="1"/>
</dbReference>
<keyword evidence="1" id="KW-0597">Phosphoprotein</keyword>
<proteinExistence type="predicted"/>
<keyword evidence="5" id="KW-1185">Reference proteome</keyword>
<dbReference type="Gene3D" id="2.40.50.1020">
    <property type="entry name" value="LytTr DNA-binding domain"/>
    <property type="match status" value="1"/>
</dbReference>
<dbReference type="RefSeq" id="WP_139623735.1">
    <property type="nucleotide sequence ID" value="NZ_VDMP01000025.1"/>
</dbReference>
<evidence type="ECO:0000256" key="1">
    <source>
        <dbReference type="PROSITE-ProRule" id="PRU00169"/>
    </source>
</evidence>